<organism evidence="13 14">
    <name type="scientific">Deinococcus budaensis</name>
    <dbReference type="NCBI Taxonomy" id="1665626"/>
    <lineage>
        <taxon>Bacteria</taxon>
        <taxon>Thermotogati</taxon>
        <taxon>Deinococcota</taxon>
        <taxon>Deinococci</taxon>
        <taxon>Deinococcales</taxon>
        <taxon>Deinococcaceae</taxon>
        <taxon>Deinococcus</taxon>
    </lineage>
</organism>
<name>A0A7W8LQS9_9DEIO</name>
<evidence type="ECO:0000256" key="6">
    <source>
        <dbReference type="ARBA" id="ARBA00022670"/>
    </source>
</evidence>
<dbReference type="PIRSF" id="PIRSF006431">
    <property type="entry name" value="Pept_S33"/>
    <property type="match status" value="1"/>
</dbReference>
<proteinExistence type="inferred from homology"/>
<dbReference type="PANTHER" id="PTHR43722:SF1">
    <property type="entry name" value="PROLINE IMINOPEPTIDASE"/>
    <property type="match status" value="1"/>
</dbReference>
<comment type="subcellular location">
    <subcellularLocation>
        <location evidence="2 8">Cytoplasm</location>
    </subcellularLocation>
</comment>
<evidence type="ECO:0000256" key="9">
    <source>
        <dbReference type="PIRSR" id="PIRSR006431-1"/>
    </source>
</evidence>
<comment type="similarity">
    <text evidence="3 8 10">Belongs to the peptidase S33 family.</text>
</comment>
<dbReference type="Pfam" id="PF00561">
    <property type="entry name" value="Abhydrolase_1"/>
    <property type="match status" value="1"/>
</dbReference>
<evidence type="ECO:0000256" key="2">
    <source>
        <dbReference type="ARBA" id="ARBA00004496"/>
    </source>
</evidence>
<reference evidence="13 14" key="1">
    <citation type="submission" date="2020-08" db="EMBL/GenBank/DDBJ databases">
        <title>Genomic Encyclopedia of Type Strains, Phase IV (KMG-IV): sequencing the most valuable type-strain genomes for metagenomic binning, comparative biology and taxonomic classification.</title>
        <authorList>
            <person name="Goeker M."/>
        </authorList>
    </citation>
    <scope>NUCLEOTIDE SEQUENCE [LARGE SCALE GENOMIC DNA]</scope>
    <source>
        <strain evidence="13 14">DSM 101791</strain>
    </source>
</reference>
<dbReference type="RefSeq" id="WP_184029413.1">
    <property type="nucleotide sequence ID" value="NZ_JACHFN010000008.1"/>
</dbReference>
<feature type="domain" description="AB hydrolase-1" evidence="12">
    <location>
        <begin position="35"/>
        <end position="296"/>
    </location>
</feature>
<evidence type="ECO:0000259" key="12">
    <source>
        <dbReference type="Pfam" id="PF00561"/>
    </source>
</evidence>
<feature type="region of interest" description="Disordered" evidence="11">
    <location>
        <begin position="313"/>
        <end position="332"/>
    </location>
</feature>
<dbReference type="EC" id="3.4.11.5" evidence="8 10"/>
<dbReference type="EMBL" id="JACHFN010000008">
    <property type="protein sequence ID" value="MBB5234920.1"/>
    <property type="molecule type" value="Genomic_DNA"/>
</dbReference>
<accession>A0A7W8LQS9</accession>
<dbReference type="GO" id="GO:0005737">
    <property type="term" value="C:cytoplasm"/>
    <property type="evidence" value="ECO:0007669"/>
    <property type="project" value="UniProtKB-SubCell"/>
</dbReference>
<dbReference type="GO" id="GO:0004177">
    <property type="term" value="F:aminopeptidase activity"/>
    <property type="evidence" value="ECO:0007669"/>
    <property type="project" value="UniProtKB-UniRule"/>
</dbReference>
<sequence length="332" mass="35699">MYPPAEPSASGLLPVGEGQHIYWETSGNPRGKPAVFLHGGPGGGMGAGYRRRFDPERYWTVGFEQRGCGRSVPLATDPAHRLDLNTTGTLIADMEALREHLGIGRWLLQGVSWGTALALAYAQAHPGRVSELVLMAVAPTDARYVTWITETVGLLFPREWEAFVQAGGVRAGQRVVDAYRARLASPDPAVREAAALAWCRWEDTHISLDPGFEPGHTLAAASLEARQVFATLVTHYWAHAGFWSEGAPLSAMSRLAHIPGVLIQGRYDVSGPVGFAWALHRAWPGSDLILIDDEGHGGPRMVAAIREATDRFAAQVSPAGPPASPAARETPP</sequence>
<dbReference type="InterPro" id="IPR002410">
    <property type="entry name" value="Peptidase_S33"/>
</dbReference>
<feature type="active site" evidence="9">
    <location>
        <position position="268"/>
    </location>
</feature>
<evidence type="ECO:0000256" key="10">
    <source>
        <dbReference type="RuleBase" id="RU003421"/>
    </source>
</evidence>
<dbReference type="Proteomes" id="UP000525389">
    <property type="component" value="Unassembled WGS sequence"/>
</dbReference>
<feature type="active site" description="Proton donor" evidence="9">
    <location>
        <position position="296"/>
    </location>
</feature>
<dbReference type="NCBIfam" id="TIGR01249">
    <property type="entry name" value="pro_imino_pep_1"/>
    <property type="match status" value="1"/>
</dbReference>
<dbReference type="InterPro" id="IPR000073">
    <property type="entry name" value="AB_hydrolase_1"/>
</dbReference>
<dbReference type="GO" id="GO:0006508">
    <property type="term" value="P:proteolysis"/>
    <property type="evidence" value="ECO:0007669"/>
    <property type="project" value="UniProtKB-KW"/>
</dbReference>
<dbReference type="PRINTS" id="PR00793">
    <property type="entry name" value="PROAMNOPTASE"/>
</dbReference>
<evidence type="ECO:0000313" key="14">
    <source>
        <dbReference type="Proteomes" id="UP000525389"/>
    </source>
</evidence>
<comment type="catalytic activity">
    <reaction evidence="1 8 10">
        <text>Release of N-terminal proline from a peptide.</text>
        <dbReference type="EC" id="3.4.11.5"/>
    </reaction>
</comment>
<keyword evidence="7 8" id="KW-0378">Hydrolase</keyword>
<feature type="active site" description="Nucleophile" evidence="9">
    <location>
        <position position="112"/>
    </location>
</feature>
<dbReference type="Gene3D" id="3.40.50.1820">
    <property type="entry name" value="alpha/beta hydrolase"/>
    <property type="match status" value="1"/>
</dbReference>
<dbReference type="PANTHER" id="PTHR43722">
    <property type="entry name" value="PROLINE IMINOPEPTIDASE"/>
    <property type="match status" value="1"/>
</dbReference>
<evidence type="ECO:0000313" key="13">
    <source>
        <dbReference type="EMBL" id="MBB5234920.1"/>
    </source>
</evidence>
<protein>
    <recommendedName>
        <fullName evidence="8 10">Proline iminopeptidase</fullName>
        <shortName evidence="8">PIP</shortName>
        <ecNumber evidence="8 10">3.4.11.5</ecNumber>
    </recommendedName>
    <alternativeName>
        <fullName evidence="8">Prolyl aminopeptidase</fullName>
    </alternativeName>
</protein>
<gene>
    <name evidence="13" type="ORF">HNQ09_002363</name>
</gene>
<keyword evidence="5 8" id="KW-0963">Cytoplasm</keyword>
<evidence type="ECO:0000256" key="7">
    <source>
        <dbReference type="ARBA" id="ARBA00022801"/>
    </source>
</evidence>
<evidence type="ECO:0000256" key="4">
    <source>
        <dbReference type="ARBA" id="ARBA00022438"/>
    </source>
</evidence>
<evidence type="ECO:0000256" key="5">
    <source>
        <dbReference type="ARBA" id="ARBA00022490"/>
    </source>
</evidence>
<dbReference type="InterPro" id="IPR029058">
    <property type="entry name" value="AB_hydrolase_fold"/>
</dbReference>
<feature type="compositionally biased region" description="Pro residues" evidence="11">
    <location>
        <begin position="319"/>
        <end position="332"/>
    </location>
</feature>
<dbReference type="SUPFAM" id="SSF53474">
    <property type="entry name" value="alpha/beta-Hydrolases"/>
    <property type="match status" value="1"/>
</dbReference>
<keyword evidence="6 8" id="KW-0645">Protease</keyword>
<keyword evidence="14" id="KW-1185">Reference proteome</keyword>
<comment type="caution">
    <text evidence="13">The sequence shown here is derived from an EMBL/GenBank/DDBJ whole genome shotgun (WGS) entry which is preliminary data.</text>
</comment>
<evidence type="ECO:0000256" key="1">
    <source>
        <dbReference type="ARBA" id="ARBA00001585"/>
    </source>
</evidence>
<evidence type="ECO:0000256" key="8">
    <source>
        <dbReference type="PIRNR" id="PIRNR006431"/>
    </source>
</evidence>
<evidence type="ECO:0000256" key="3">
    <source>
        <dbReference type="ARBA" id="ARBA00010088"/>
    </source>
</evidence>
<dbReference type="InterPro" id="IPR005944">
    <property type="entry name" value="Pro_iminopeptidase"/>
</dbReference>
<evidence type="ECO:0000256" key="11">
    <source>
        <dbReference type="SAM" id="MobiDB-lite"/>
    </source>
</evidence>
<dbReference type="AlphaFoldDB" id="A0A7W8LQS9"/>
<keyword evidence="4 8" id="KW-0031">Aminopeptidase</keyword>